<dbReference type="InterPro" id="IPR004609">
    <property type="entry name" value="ATP-dep_DNA_helicase_RecG"/>
</dbReference>
<keyword evidence="5 15" id="KW-0378">Hydrolase</keyword>
<comment type="function">
    <text evidence="15">Plays a critical role in recombination and DNA repair. Helps process Holliday junction intermediates to mature products by catalyzing branch migration. Has replication fork regression activity, unwinds stalled or blocked replication forks to make a HJ that can be resolved. Has a DNA unwinding activity characteristic of a DNA helicase with 3'-5' polarity.</text>
</comment>
<sequence>MAPDLGTPIAQLPRVQRRVVDALAGIGMHHVADLLFHFPRDYEDFRDRRKIADLEAELPQTVAGEVIDVESRGTGFGKSRLGVVVEDETGAMRAMWFNQLFLRDKFKIGKRVQLSGKPKLAGLRWEMVHPRIVWLSDDAADDPASEGLSPVYSLTEGVPQHIMRRLVTAAVDGFADLPDEVFSAALRQKHDLLPIGDALRAIHKPKDEANREAGRRRFVFQELFVLQLALAARRHQQSVSFSAPEIVIDTRLDARIQRLLPFELTPGQQAAIDDVAADLASDQPMNRLLQGDVGSGKTIVALYAMLATVASGWQAVLLAPTEVLARQHNQTLAAMLKASRVRSRLLVGGMSEAEKSQVRAGIAAGDVDLAIGTHALLQEKVEFAKLGLAVIDEQHKFGVRQRALLRSGDRSPHYLVMTATPIPRTLSMTQFGDLETSSIKDMPPGRQPVKTYLVEPQNETKWWGHVRKQLGDGRQAYVVAPLIDDSEAIDAQSAQRSFDELTHGELAGCRLGLMHGRLSPVEKDAVMEKFRSGATQVLVSTTVIEVGVDVPNATVMVIASPQHFGLSQLHQLRGRVGRGRHPGVCGLLLPHELSDAALSRLQAFEQTSDGFELAEIDFRLRGPGNLFGDRQTGLPPLRIADLVRDRDVLIEARTAAAELFAADPGLKAPEHKLLRRQMLRRYGDSLELGDVG</sequence>
<dbReference type="Gene3D" id="3.40.50.300">
    <property type="entry name" value="P-loop containing nucleotide triphosphate hydrolases"/>
    <property type="match status" value="2"/>
</dbReference>
<dbReference type="KEGG" id="bmei:Spa11_46060"/>
<dbReference type="PROSITE" id="PS51194">
    <property type="entry name" value="HELICASE_CTER"/>
    <property type="match status" value="1"/>
</dbReference>
<dbReference type="SUPFAM" id="SSF52540">
    <property type="entry name" value="P-loop containing nucleoside triphosphate hydrolases"/>
    <property type="match status" value="2"/>
</dbReference>
<dbReference type="GO" id="GO:0003677">
    <property type="term" value="F:DNA binding"/>
    <property type="evidence" value="ECO:0007669"/>
    <property type="project" value="UniProtKB-KW"/>
</dbReference>
<dbReference type="AlphaFoldDB" id="A0A518KF05"/>
<evidence type="ECO:0000256" key="4">
    <source>
        <dbReference type="ARBA" id="ARBA00022763"/>
    </source>
</evidence>
<dbReference type="Gene3D" id="2.40.50.140">
    <property type="entry name" value="Nucleic acid-binding proteins"/>
    <property type="match status" value="1"/>
</dbReference>
<evidence type="ECO:0000313" key="18">
    <source>
        <dbReference type="EMBL" id="QDV76376.1"/>
    </source>
</evidence>
<organism evidence="18 19">
    <name type="scientific">Botrimarina mediterranea</name>
    <dbReference type="NCBI Taxonomy" id="2528022"/>
    <lineage>
        <taxon>Bacteria</taxon>
        <taxon>Pseudomonadati</taxon>
        <taxon>Planctomycetota</taxon>
        <taxon>Planctomycetia</taxon>
        <taxon>Pirellulales</taxon>
        <taxon>Lacipirellulaceae</taxon>
        <taxon>Botrimarina</taxon>
    </lineage>
</organism>
<keyword evidence="8" id="KW-0238">DNA-binding</keyword>
<evidence type="ECO:0000256" key="5">
    <source>
        <dbReference type="ARBA" id="ARBA00022801"/>
    </source>
</evidence>
<feature type="domain" description="Helicase ATP-binding" evidence="16">
    <location>
        <begin position="278"/>
        <end position="439"/>
    </location>
</feature>
<dbReference type="GO" id="GO:0005524">
    <property type="term" value="F:ATP binding"/>
    <property type="evidence" value="ECO:0007669"/>
    <property type="project" value="UniProtKB-KW"/>
</dbReference>
<protein>
    <recommendedName>
        <fullName evidence="2 15">ATP-dependent DNA helicase RecG</fullName>
        <ecNumber evidence="13 15">5.6.2.4</ecNumber>
    </recommendedName>
</protein>
<evidence type="ECO:0000256" key="11">
    <source>
        <dbReference type="ARBA" id="ARBA00023235"/>
    </source>
</evidence>
<name>A0A518KF05_9BACT</name>
<dbReference type="InterPro" id="IPR001650">
    <property type="entry name" value="Helicase_C-like"/>
</dbReference>
<proteinExistence type="inferred from homology"/>
<keyword evidence="9 15" id="KW-0233">DNA recombination</keyword>
<dbReference type="GO" id="GO:0006281">
    <property type="term" value="P:DNA repair"/>
    <property type="evidence" value="ECO:0007669"/>
    <property type="project" value="UniProtKB-UniRule"/>
</dbReference>
<evidence type="ECO:0000256" key="7">
    <source>
        <dbReference type="ARBA" id="ARBA00022840"/>
    </source>
</evidence>
<evidence type="ECO:0000256" key="1">
    <source>
        <dbReference type="ARBA" id="ARBA00007504"/>
    </source>
</evidence>
<keyword evidence="10 15" id="KW-0234">DNA repair</keyword>
<evidence type="ECO:0000256" key="8">
    <source>
        <dbReference type="ARBA" id="ARBA00023125"/>
    </source>
</evidence>
<dbReference type="Pfam" id="PF19833">
    <property type="entry name" value="RecG_dom3_C"/>
    <property type="match status" value="1"/>
</dbReference>
<dbReference type="SMART" id="SM00487">
    <property type="entry name" value="DEXDc"/>
    <property type="match status" value="1"/>
</dbReference>
<dbReference type="InterPro" id="IPR033454">
    <property type="entry name" value="RecG_wedge"/>
</dbReference>
<evidence type="ECO:0000256" key="6">
    <source>
        <dbReference type="ARBA" id="ARBA00022806"/>
    </source>
</evidence>
<evidence type="ECO:0000256" key="3">
    <source>
        <dbReference type="ARBA" id="ARBA00022741"/>
    </source>
</evidence>
<feature type="domain" description="Helicase C-terminal" evidence="17">
    <location>
        <begin position="448"/>
        <end position="624"/>
    </location>
</feature>
<evidence type="ECO:0000256" key="13">
    <source>
        <dbReference type="ARBA" id="ARBA00034808"/>
    </source>
</evidence>
<dbReference type="NCBIfam" id="NF008165">
    <property type="entry name" value="PRK10917.1-3"/>
    <property type="match status" value="1"/>
</dbReference>
<dbReference type="Pfam" id="PF00271">
    <property type="entry name" value="Helicase_C"/>
    <property type="match status" value="1"/>
</dbReference>
<comment type="catalytic activity">
    <reaction evidence="14 15">
        <text>ATP + H2O = ADP + phosphate + H(+)</text>
        <dbReference type="Rhea" id="RHEA:13065"/>
        <dbReference type="ChEBI" id="CHEBI:15377"/>
        <dbReference type="ChEBI" id="CHEBI:15378"/>
        <dbReference type="ChEBI" id="CHEBI:30616"/>
        <dbReference type="ChEBI" id="CHEBI:43474"/>
        <dbReference type="ChEBI" id="CHEBI:456216"/>
        <dbReference type="EC" id="5.6.2.4"/>
    </reaction>
</comment>
<dbReference type="EC" id="5.6.2.4" evidence="13 15"/>
<dbReference type="InterPro" id="IPR014001">
    <property type="entry name" value="Helicase_ATP-bd"/>
</dbReference>
<dbReference type="PANTHER" id="PTHR47964:SF1">
    <property type="entry name" value="ATP-DEPENDENT DNA HELICASE HOMOLOG RECG, CHLOROPLASTIC"/>
    <property type="match status" value="1"/>
</dbReference>
<dbReference type="PANTHER" id="PTHR47964">
    <property type="entry name" value="ATP-DEPENDENT DNA HELICASE HOMOLOG RECG, CHLOROPLASTIC"/>
    <property type="match status" value="1"/>
</dbReference>
<reference evidence="18 19" key="1">
    <citation type="submission" date="2019-02" db="EMBL/GenBank/DDBJ databases">
        <title>Deep-cultivation of Planctomycetes and their phenomic and genomic characterization uncovers novel biology.</title>
        <authorList>
            <person name="Wiegand S."/>
            <person name="Jogler M."/>
            <person name="Boedeker C."/>
            <person name="Pinto D."/>
            <person name="Vollmers J."/>
            <person name="Rivas-Marin E."/>
            <person name="Kohn T."/>
            <person name="Peeters S.H."/>
            <person name="Heuer A."/>
            <person name="Rast P."/>
            <person name="Oberbeckmann S."/>
            <person name="Bunk B."/>
            <person name="Jeske O."/>
            <person name="Meyerdierks A."/>
            <person name="Storesund J.E."/>
            <person name="Kallscheuer N."/>
            <person name="Luecker S."/>
            <person name="Lage O.M."/>
            <person name="Pohl T."/>
            <person name="Merkel B.J."/>
            <person name="Hornburger P."/>
            <person name="Mueller R.-W."/>
            <person name="Bruemmer F."/>
            <person name="Labrenz M."/>
            <person name="Spormann A.M."/>
            <person name="Op den Camp H."/>
            <person name="Overmann J."/>
            <person name="Amann R."/>
            <person name="Jetten M.S.M."/>
            <person name="Mascher T."/>
            <person name="Medema M.H."/>
            <person name="Devos D.P."/>
            <person name="Kaster A.-K."/>
            <person name="Ovreas L."/>
            <person name="Rohde M."/>
            <person name="Galperin M.Y."/>
            <person name="Jogler C."/>
        </authorList>
    </citation>
    <scope>NUCLEOTIDE SEQUENCE [LARGE SCALE GENOMIC DNA]</scope>
    <source>
        <strain evidence="18 19">Spa11</strain>
    </source>
</reference>
<evidence type="ECO:0000256" key="12">
    <source>
        <dbReference type="ARBA" id="ARBA00034617"/>
    </source>
</evidence>
<keyword evidence="4 15" id="KW-0227">DNA damage</keyword>
<dbReference type="InterPro" id="IPR027417">
    <property type="entry name" value="P-loop_NTPase"/>
</dbReference>
<evidence type="ECO:0000256" key="9">
    <source>
        <dbReference type="ARBA" id="ARBA00023172"/>
    </source>
</evidence>
<comment type="catalytic activity">
    <reaction evidence="12 15">
        <text>Couples ATP hydrolysis with the unwinding of duplex DNA by translocating in the 3'-5' direction.</text>
        <dbReference type="EC" id="5.6.2.4"/>
    </reaction>
</comment>
<evidence type="ECO:0000259" key="16">
    <source>
        <dbReference type="PROSITE" id="PS51192"/>
    </source>
</evidence>
<keyword evidence="11" id="KW-0413">Isomerase</keyword>
<dbReference type="GO" id="GO:0016887">
    <property type="term" value="F:ATP hydrolysis activity"/>
    <property type="evidence" value="ECO:0007669"/>
    <property type="project" value="RHEA"/>
</dbReference>
<dbReference type="CDD" id="cd17992">
    <property type="entry name" value="DEXHc_RecG"/>
    <property type="match status" value="1"/>
</dbReference>
<dbReference type="NCBIfam" id="NF008168">
    <property type="entry name" value="PRK10917.2-2"/>
    <property type="match status" value="1"/>
</dbReference>
<dbReference type="SMART" id="SM00490">
    <property type="entry name" value="HELICc"/>
    <property type="match status" value="1"/>
</dbReference>
<accession>A0A518KF05</accession>
<dbReference type="Pfam" id="PF00270">
    <property type="entry name" value="DEAD"/>
    <property type="match status" value="1"/>
</dbReference>
<dbReference type="GO" id="GO:0043138">
    <property type="term" value="F:3'-5' DNA helicase activity"/>
    <property type="evidence" value="ECO:0007669"/>
    <property type="project" value="UniProtKB-EC"/>
</dbReference>
<dbReference type="InterPro" id="IPR047112">
    <property type="entry name" value="RecG/Mfd"/>
</dbReference>
<dbReference type="NCBIfam" id="TIGR00643">
    <property type="entry name" value="recG"/>
    <property type="match status" value="1"/>
</dbReference>
<gene>
    <name evidence="18" type="primary">recG</name>
    <name evidence="18" type="ORF">Spa11_46060</name>
</gene>
<evidence type="ECO:0000313" key="19">
    <source>
        <dbReference type="Proteomes" id="UP000316426"/>
    </source>
</evidence>
<dbReference type="SUPFAM" id="SSF50249">
    <property type="entry name" value="Nucleic acid-binding proteins"/>
    <property type="match status" value="1"/>
</dbReference>
<dbReference type="InterPro" id="IPR045562">
    <property type="entry name" value="RecG_dom3_C"/>
</dbReference>
<dbReference type="InterPro" id="IPR011545">
    <property type="entry name" value="DEAD/DEAH_box_helicase_dom"/>
</dbReference>
<keyword evidence="3 15" id="KW-0547">Nucleotide-binding</keyword>
<dbReference type="PROSITE" id="PS51192">
    <property type="entry name" value="HELICASE_ATP_BIND_1"/>
    <property type="match status" value="1"/>
</dbReference>
<comment type="similarity">
    <text evidence="1 15">Belongs to the helicase family. RecG subfamily.</text>
</comment>
<dbReference type="RefSeq" id="WP_145116815.1">
    <property type="nucleotide sequence ID" value="NZ_CP036349.1"/>
</dbReference>
<evidence type="ECO:0000259" key="17">
    <source>
        <dbReference type="PROSITE" id="PS51194"/>
    </source>
</evidence>
<keyword evidence="19" id="KW-1185">Reference proteome</keyword>
<dbReference type="Pfam" id="PF17191">
    <property type="entry name" value="RecG_wedge"/>
    <property type="match status" value="1"/>
</dbReference>
<dbReference type="Proteomes" id="UP000316426">
    <property type="component" value="Chromosome"/>
</dbReference>
<evidence type="ECO:0000256" key="10">
    <source>
        <dbReference type="ARBA" id="ARBA00023204"/>
    </source>
</evidence>
<dbReference type="EMBL" id="CP036349">
    <property type="protein sequence ID" value="QDV76376.1"/>
    <property type="molecule type" value="Genomic_DNA"/>
</dbReference>
<keyword evidence="7 15" id="KW-0067">ATP-binding</keyword>
<dbReference type="CDD" id="cd04488">
    <property type="entry name" value="RecG_wedge_OBF"/>
    <property type="match status" value="1"/>
</dbReference>
<evidence type="ECO:0000256" key="14">
    <source>
        <dbReference type="ARBA" id="ARBA00048988"/>
    </source>
</evidence>
<dbReference type="GO" id="GO:0006310">
    <property type="term" value="P:DNA recombination"/>
    <property type="evidence" value="ECO:0007669"/>
    <property type="project" value="UniProtKB-UniRule"/>
</dbReference>
<dbReference type="InterPro" id="IPR012340">
    <property type="entry name" value="NA-bd_OB-fold"/>
</dbReference>
<keyword evidence="6 15" id="KW-0347">Helicase</keyword>
<evidence type="ECO:0000256" key="2">
    <source>
        <dbReference type="ARBA" id="ARBA00017846"/>
    </source>
</evidence>
<evidence type="ECO:0000256" key="15">
    <source>
        <dbReference type="RuleBase" id="RU363016"/>
    </source>
</evidence>